<feature type="transmembrane region" description="Helical" evidence="1">
    <location>
        <begin position="6"/>
        <end position="23"/>
    </location>
</feature>
<sequence>MNQPFLWGGLLAFAIAVGVVRAVRGPFLPGRAVRLGPVARTVAVLSVAALVFHCSAMFFEPWVNAISFLRPLAAEVNAMGGVSQVAYWVPAALLLLAWRRVWWPGLVLLAVTLVGVGVTMYWPYPLVVHLGWLAAVIVVGVLVSTALTGRRRAVPGRAA</sequence>
<name>A0A3A5MR37_9MICO</name>
<accession>A0A3A5MR37</accession>
<dbReference type="EMBL" id="QZVS01000070">
    <property type="protein sequence ID" value="RJT89638.1"/>
    <property type="molecule type" value="Genomic_DNA"/>
</dbReference>
<keyword evidence="1" id="KW-0812">Transmembrane</keyword>
<reference evidence="2 3" key="1">
    <citation type="submission" date="2018-09" db="EMBL/GenBank/DDBJ databases">
        <title>Novel species of Cryobacterium.</title>
        <authorList>
            <person name="Liu Q."/>
            <person name="Xin Y.-H."/>
        </authorList>
    </citation>
    <scope>NUCLEOTIDE SEQUENCE [LARGE SCALE GENOMIC DNA]</scope>
    <source>
        <strain evidence="2 3">Hh39</strain>
    </source>
</reference>
<feature type="transmembrane region" description="Helical" evidence="1">
    <location>
        <begin position="78"/>
        <end position="98"/>
    </location>
</feature>
<feature type="transmembrane region" description="Helical" evidence="1">
    <location>
        <begin position="35"/>
        <end position="58"/>
    </location>
</feature>
<gene>
    <name evidence="2" type="ORF">D6T64_05995</name>
</gene>
<dbReference type="RefSeq" id="WP_119973136.1">
    <property type="nucleotide sequence ID" value="NZ_JBHSQA010000006.1"/>
</dbReference>
<evidence type="ECO:0000313" key="3">
    <source>
        <dbReference type="Proteomes" id="UP000272015"/>
    </source>
</evidence>
<organism evidence="2 3">
    <name type="scientific">Cryobacterium melibiosiphilum</name>
    <dbReference type="NCBI Taxonomy" id="995039"/>
    <lineage>
        <taxon>Bacteria</taxon>
        <taxon>Bacillati</taxon>
        <taxon>Actinomycetota</taxon>
        <taxon>Actinomycetes</taxon>
        <taxon>Micrococcales</taxon>
        <taxon>Microbacteriaceae</taxon>
        <taxon>Cryobacterium</taxon>
    </lineage>
</organism>
<dbReference type="OrthoDB" id="5123781at2"/>
<feature type="transmembrane region" description="Helical" evidence="1">
    <location>
        <begin position="130"/>
        <end position="149"/>
    </location>
</feature>
<proteinExistence type="predicted"/>
<dbReference type="Proteomes" id="UP000272015">
    <property type="component" value="Unassembled WGS sequence"/>
</dbReference>
<protein>
    <submittedName>
        <fullName evidence="2">Uncharacterized protein</fullName>
    </submittedName>
</protein>
<feature type="transmembrane region" description="Helical" evidence="1">
    <location>
        <begin position="105"/>
        <end position="124"/>
    </location>
</feature>
<evidence type="ECO:0000256" key="1">
    <source>
        <dbReference type="SAM" id="Phobius"/>
    </source>
</evidence>
<keyword evidence="1" id="KW-1133">Transmembrane helix</keyword>
<dbReference type="AlphaFoldDB" id="A0A3A5MR37"/>
<keyword evidence="1" id="KW-0472">Membrane</keyword>
<keyword evidence="3" id="KW-1185">Reference proteome</keyword>
<comment type="caution">
    <text evidence="2">The sequence shown here is derived from an EMBL/GenBank/DDBJ whole genome shotgun (WGS) entry which is preliminary data.</text>
</comment>
<evidence type="ECO:0000313" key="2">
    <source>
        <dbReference type="EMBL" id="RJT89638.1"/>
    </source>
</evidence>